<proteinExistence type="predicted"/>
<protein>
    <submittedName>
        <fullName evidence="1">Uncharacterized protein</fullName>
    </submittedName>
</protein>
<comment type="caution">
    <text evidence="1">The sequence shown here is derived from an EMBL/GenBank/DDBJ whole genome shotgun (WGS) entry which is preliminary data.</text>
</comment>
<organism evidence="1 2">
    <name type="scientific">Paramuricea clavata</name>
    <name type="common">Red gorgonian</name>
    <name type="synonym">Violescent sea-whip</name>
    <dbReference type="NCBI Taxonomy" id="317549"/>
    <lineage>
        <taxon>Eukaryota</taxon>
        <taxon>Metazoa</taxon>
        <taxon>Cnidaria</taxon>
        <taxon>Anthozoa</taxon>
        <taxon>Octocorallia</taxon>
        <taxon>Malacalcyonacea</taxon>
        <taxon>Plexauridae</taxon>
        <taxon>Paramuricea</taxon>
    </lineage>
</organism>
<sequence length="212" mass="23755">MSSTESDISASISDSSDSSEYVFGSRYLPYEGEPLAAVGDDITDEFCKEATKEADLDGLTPAILESRYDRKNKVDSWCKCGKCSDQNLVGALEFRCCHEITEAIGKLTFDGSIEKISCVTLHEDFNALTNETVLSQVGPLLRDRKGKSYRCRSGTPYKEYIRAVAYRWLARWLFGYMGPENTRPLPACIYENIRVRYNAGGQTGYVNAEERS</sequence>
<reference evidence="1" key="1">
    <citation type="submission" date="2020-04" db="EMBL/GenBank/DDBJ databases">
        <authorList>
            <person name="Alioto T."/>
            <person name="Alioto T."/>
            <person name="Gomez Garrido J."/>
        </authorList>
    </citation>
    <scope>NUCLEOTIDE SEQUENCE</scope>
    <source>
        <strain evidence="1">A484AB</strain>
    </source>
</reference>
<name>A0A6S7FQ43_PARCT</name>
<accession>A0A6S7FQ43</accession>
<dbReference type="EMBL" id="CACRXK020000160">
    <property type="protein sequence ID" value="CAB3979012.1"/>
    <property type="molecule type" value="Genomic_DNA"/>
</dbReference>
<dbReference type="Proteomes" id="UP001152795">
    <property type="component" value="Unassembled WGS sequence"/>
</dbReference>
<gene>
    <name evidence="1" type="ORF">PACLA_8A005202</name>
</gene>
<keyword evidence="2" id="KW-1185">Reference proteome</keyword>
<dbReference type="PANTHER" id="PTHR36981">
    <property type="entry name" value="ZGC:195170"/>
    <property type="match status" value="1"/>
</dbReference>
<dbReference type="OrthoDB" id="5987625at2759"/>
<dbReference type="PANTHER" id="PTHR36981:SF1">
    <property type="entry name" value="P2X PURINORECEPTOR 7 INTRACELLULAR DOMAIN-CONTAINING PROTEIN"/>
    <property type="match status" value="1"/>
</dbReference>
<dbReference type="AlphaFoldDB" id="A0A6S7FQ43"/>
<evidence type="ECO:0000313" key="1">
    <source>
        <dbReference type="EMBL" id="CAB3979012.1"/>
    </source>
</evidence>
<evidence type="ECO:0000313" key="2">
    <source>
        <dbReference type="Proteomes" id="UP001152795"/>
    </source>
</evidence>